<feature type="transmembrane region" description="Helical" evidence="1">
    <location>
        <begin position="106"/>
        <end position="127"/>
    </location>
</feature>
<feature type="transmembrane region" description="Helical" evidence="1">
    <location>
        <begin position="395"/>
        <end position="417"/>
    </location>
</feature>
<feature type="transmembrane region" description="Helical" evidence="1">
    <location>
        <begin position="21"/>
        <end position="46"/>
    </location>
</feature>
<feature type="transmembrane region" description="Helical" evidence="1">
    <location>
        <begin position="66"/>
        <end position="85"/>
    </location>
</feature>
<dbReference type="AlphaFoldDB" id="A0A1A8XR04"/>
<gene>
    <name evidence="2" type="ORF">PROAA_20038</name>
</gene>
<feature type="transmembrane region" description="Helical" evidence="1">
    <location>
        <begin position="133"/>
        <end position="156"/>
    </location>
</feature>
<accession>A0A1A8XR04</accession>
<feature type="transmembrane region" description="Helical" evidence="1">
    <location>
        <begin position="163"/>
        <end position="183"/>
    </location>
</feature>
<feature type="transmembrane region" description="Helical" evidence="1">
    <location>
        <begin position="189"/>
        <end position="208"/>
    </location>
</feature>
<evidence type="ECO:0000256" key="1">
    <source>
        <dbReference type="SAM" id="Phobius"/>
    </source>
</evidence>
<protein>
    <submittedName>
        <fullName evidence="2">Putative transmembrane protein</fullName>
    </submittedName>
</protein>
<sequence>MAGIGFELRKLLKKDTLVGLLQAYTFAGIIGSGPWVLSILGILIIGLLSSTVVVPSFLVTQFQTSVTYLIAISLILTGGLQLGFTRFVSDRLFEEKDEVISPNLNGILLLVIIAASVVGIIGLFVLLPGTGVVYRILMLAAFVLMCAIWIVTIFLSGMKRYKAIVALFAIGYAITVSLALLLRPLGLEGLMAGFVIGHSALLGGMWVLTMREFRPQELIAFDFAKRGAMFSSLLAIGLLYNLGIWADKFMFWFFPDTSEPIIGALRASIIYDLPVFLAYLSIIPGMAVFMVRIETDFVEYYDKFYDAVRSGGSLEYIEDMRDEMVYSIKQGMAEIGKIQTLAVLVTFVSGPLLLQALDISELYLPLLYVQVIGASLQVVLLSVLNVFFYLDQRRIILLLCSEFLLLNILLTGVSLWWGAALYGYGFAFSVLVTLATALALLDRRLSRLEYETFMLQ</sequence>
<evidence type="ECO:0000313" key="2">
    <source>
        <dbReference type="EMBL" id="SBT06892.1"/>
    </source>
</evidence>
<feature type="transmembrane region" description="Helical" evidence="1">
    <location>
        <begin position="338"/>
        <end position="357"/>
    </location>
</feature>
<dbReference type="Proteomes" id="UP000199600">
    <property type="component" value="Unassembled WGS sequence"/>
</dbReference>
<dbReference type="InterPro" id="IPR031617">
    <property type="entry name" value="PelG"/>
</dbReference>
<keyword evidence="1" id="KW-0472">Membrane</keyword>
<dbReference type="Pfam" id="PF16933">
    <property type="entry name" value="PelG"/>
    <property type="match status" value="1"/>
</dbReference>
<keyword evidence="3" id="KW-1185">Reference proteome</keyword>
<name>A0A1A8XR04_9RHOO</name>
<keyword evidence="1 2" id="KW-0812">Transmembrane</keyword>
<feature type="transmembrane region" description="Helical" evidence="1">
    <location>
        <begin position="228"/>
        <end position="246"/>
    </location>
</feature>
<dbReference type="RefSeq" id="WP_186410678.1">
    <property type="nucleotide sequence ID" value="NZ_FLQY01000112.1"/>
</dbReference>
<feature type="transmembrane region" description="Helical" evidence="1">
    <location>
        <begin position="363"/>
        <end position="388"/>
    </location>
</feature>
<feature type="transmembrane region" description="Helical" evidence="1">
    <location>
        <begin position="423"/>
        <end position="441"/>
    </location>
</feature>
<dbReference type="EMBL" id="FLQY01000112">
    <property type="protein sequence ID" value="SBT06892.1"/>
    <property type="molecule type" value="Genomic_DNA"/>
</dbReference>
<evidence type="ECO:0000313" key="3">
    <source>
        <dbReference type="Proteomes" id="UP000199600"/>
    </source>
</evidence>
<reference evidence="2 3" key="1">
    <citation type="submission" date="2016-06" db="EMBL/GenBank/DDBJ databases">
        <authorList>
            <person name="Kjaerup R.B."/>
            <person name="Dalgaard T.S."/>
            <person name="Juul-Madsen H.R."/>
        </authorList>
    </citation>
    <scope>NUCLEOTIDE SEQUENCE [LARGE SCALE GENOMIC DNA]</scope>
    <source>
        <strain evidence="2">2</strain>
    </source>
</reference>
<keyword evidence="1" id="KW-1133">Transmembrane helix</keyword>
<organism evidence="2 3">
    <name type="scientific">Candidatus Propionivibrio aalborgensis</name>
    <dbReference type="NCBI Taxonomy" id="1860101"/>
    <lineage>
        <taxon>Bacteria</taxon>
        <taxon>Pseudomonadati</taxon>
        <taxon>Pseudomonadota</taxon>
        <taxon>Betaproteobacteria</taxon>
        <taxon>Rhodocyclales</taxon>
        <taxon>Rhodocyclaceae</taxon>
        <taxon>Propionivibrio</taxon>
    </lineage>
</organism>
<proteinExistence type="predicted"/>